<proteinExistence type="predicted"/>
<dbReference type="Proteomes" id="UP000006329">
    <property type="component" value="Unassembled WGS sequence"/>
</dbReference>
<evidence type="ECO:0000313" key="2">
    <source>
        <dbReference type="Proteomes" id="UP000006329"/>
    </source>
</evidence>
<dbReference type="EMBL" id="AHON02000013">
    <property type="protein sequence ID" value="EKO35337.1"/>
    <property type="molecule type" value="Genomic_DNA"/>
</dbReference>
<reference evidence="1" key="1">
    <citation type="submission" date="2012-10" db="EMBL/GenBank/DDBJ databases">
        <authorList>
            <person name="Harkins D.M."/>
            <person name="Durkin A.S."/>
            <person name="Brinkac L.M."/>
            <person name="Haft D.H."/>
            <person name="Selengut J.D."/>
            <person name="Sanka R."/>
            <person name="DePew J."/>
            <person name="Purushe J."/>
            <person name="Matthias M.A."/>
            <person name="Vinetz J.M."/>
            <person name="Sutton G.G."/>
            <person name="Nierman W.C."/>
            <person name="Fouts D.E."/>
        </authorList>
    </citation>
    <scope>NUCLEOTIDE SEQUENCE [LARGE SCALE GENOMIC DNA]</scope>
    <source>
        <strain evidence="1">MOR084</strain>
    </source>
</reference>
<comment type="caution">
    <text evidence="1">The sequence shown here is derived from an EMBL/GenBank/DDBJ whole genome shotgun (WGS) entry which is preliminary data.</text>
</comment>
<accession>A0A0E2BK19</accession>
<evidence type="ECO:0000313" key="1">
    <source>
        <dbReference type="EMBL" id="EKO35337.1"/>
    </source>
</evidence>
<name>A0A0E2BK19_9LEPT</name>
<protein>
    <submittedName>
        <fullName evidence="1">Uncharacterized protein</fullName>
    </submittedName>
</protein>
<keyword evidence="2" id="KW-1185">Reference proteome</keyword>
<sequence>MILIFLDLNNGYGEIHKRRFPHFKTWMRIEFCFLVKRIDRSLKNRFALNRNSNPFSLVTQVS</sequence>
<dbReference type="AlphaFoldDB" id="A0A0E2BK19"/>
<gene>
    <name evidence="1" type="ORF">LEP1GSC179_0999</name>
</gene>
<organism evidence="1 2">
    <name type="scientific">Leptospira santarosai str. MOR084</name>
    <dbReference type="NCBI Taxonomy" id="1049984"/>
    <lineage>
        <taxon>Bacteria</taxon>
        <taxon>Pseudomonadati</taxon>
        <taxon>Spirochaetota</taxon>
        <taxon>Spirochaetia</taxon>
        <taxon>Leptospirales</taxon>
        <taxon>Leptospiraceae</taxon>
        <taxon>Leptospira</taxon>
    </lineage>
</organism>